<feature type="region of interest" description="Disordered" evidence="1">
    <location>
        <begin position="111"/>
        <end position="132"/>
    </location>
</feature>
<feature type="compositionally biased region" description="Low complexity" evidence="1">
    <location>
        <begin position="44"/>
        <end position="57"/>
    </location>
</feature>
<dbReference type="EMBL" id="QJSP01000003">
    <property type="protein sequence ID" value="PYE19220.1"/>
    <property type="molecule type" value="Genomic_DNA"/>
</dbReference>
<feature type="transmembrane region" description="Helical" evidence="2">
    <location>
        <begin position="83"/>
        <end position="105"/>
    </location>
</feature>
<dbReference type="InterPro" id="IPR046151">
    <property type="entry name" value="DUF6153"/>
</dbReference>
<protein>
    <submittedName>
        <fullName evidence="3">Uncharacterized protein</fullName>
    </submittedName>
</protein>
<sequence>MNDATARFRRASAAVVIAFGVLLLHSLPMTHPPGGHSAGQQLHASAPAGEQPGAAPATVTHQAGTAHTLTATMSSGVESTTHVPMAMCMAMVTAVAALLVIWHLSPDSDQNAAARSRSTGVGRHLSRAPPWAGPTLEKLSILRI</sequence>
<evidence type="ECO:0000256" key="1">
    <source>
        <dbReference type="SAM" id="MobiDB-lite"/>
    </source>
</evidence>
<dbReference type="OrthoDB" id="4578576at2"/>
<keyword evidence="4" id="KW-1185">Reference proteome</keyword>
<accession>A0A318RRA2</accession>
<keyword evidence="2" id="KW-1133">Transmembrane helix</keyword>
<feature type="region of interest" description="Disordered" evidence="1">
    <location>
        <begin position="32"/>
        <end position="58"/>
    </location>
</feature>
<evidence type="ECO:0000256" key="2">
    <source>
        <dbReference type="SAM" id="Phobius"/>
    </source>
</evidence>
<comment type="caution">
    <text evidence="3">The sequence shown here is derived from an EMBL/GenBank/DDBJ whole genome shotgun (WGS) entry which is preliminary data.</text>
</comment>
<reference evidence="3 4" key="1">
    <citation type="submission" date="2018-06" db="EMBL/GenBank/DDBJ databases">
        <title>Genomic Encyclopedia of Type Strains, Phase IV (KMG-IV): sequencing the most valuable type-strain genomes for metagenomic binning, comparative biology and taxonomic classification.</title>
        <authorList>
            <person name="Goeker M."/>
        </authorList>
    </citation>
    <scope>NUCLEOTIDE SEQUENCE [LARGE SCALE GENOMIC DNA]</scope>
    <source>
        <strain evidence="3 4">DSM 45521</strain>
    </source>
</reference>
<name>A0A318RRA2_WILLI</name>
<dbReference type="RefSeq" id="WP_110468458.1">
    <property type="nucleotide sequence ID" value="NZ_QJSP01000003.1"/>
</dbReference>
<dbReference type="Proteomes" id="UP000247591">
    <property type="component" value="Unassembled WGS sequence"/>
</dbReference>
<dbReference type="Pfam" id="PF19650">
    <property type="entry name" value="DUF6153"/>
    <property type="match status" value="1"/>
</dbReference>
<proteinExistence type="predicted"/>
<organism evidence="3 4">
    <name type="scientific">Williamsia limnetica</name>
    <dbReference type="NCBI Taxonomy" id="882452"/>
    <lineage>
        <taxon>Bacteria</taxon>
        <taxon>Bacillati</taxon>
        <taxon>Actinomycetota</taxon>
        <taxon>Actinomycetes</taxon>
        <taxon>Mycobacteriales</taxon>
        <taxon>Nocardiaceae</taxon>
        <taxon>Williamsia</taxon>
    </lineage>
</organism>
<gene>
    <name evidence="3" type="ORF">DFR67_103131</name>
</gene>
<keyword evidence="2" id="KW-0812">Transmembrane</keyword>
<evidence type="ECO:0000313" key="3">
    <source>
        <dbReference type="EMBL" id="PYE19220.1"/>
    </source>
</evidence>
<keyword evidence="2" id="KW-0472">Membrane</keyword>
<evidence type="ECO:0000313" key="4">
    <source>
        <dbReference type="Proteomes" id="UP000247591"/>
    </source>
</evidence>
<dbReference type="AlphaFoldDB" id="A0A318RRA2"/>